<dbReference type="AlphaFoldDB" id="A0ABD0UHU6"/>
<dbReference type="EMBL" id="JANQDX010000016">
    <property type="protein sequence ID" value="KAL0909891.1"/>
    <property type="molecule type" value="Genomic_DNA"/>
</dbReference>
<gene>
    <name evidence="1" type="ORF">M5K25_020800</name>
</gene>
<organism evidence="1 2">
    <name type="scientific">Dendrobium thyrsiflorum</name>
    <name type="common">Pinecone-like raceme dendrobium</name>
    <name type="synonym">Orchid</name>
    <dbReference type="NCBI Taxonomy" id="117978"/>
    <lineage>
        <taxon>Eukaryota</taxon>
        <taxon>Viridiplantae</taxon>
        <taxon>Streptophyta</taxon>
        <taxon>Embryophyta</taxon>
        <taxon>Tracheophyta</taxon>
        <taxon>Spermatophyta</taxon>
        <taxon>Magnoliopsida</taxon>
        <taxon>Liliopsida</taxon>
        <taxon>Asparagales</taxon>
        <taxon>Orchidaceae</taxon>
        <taxon>Epidendroideae</taxon>
        <taxon>Malaxideae</taxon>
        <taxon>Dendrobiinae</taxon>
        <taxon>Dendrobium</taxon>
    </lineage>
</organism>
<sequence length="102" mass="11290">MVPYGCLLAMEVTLLTSRRKETLMALKVVTIIRIDGEAFETFIDSTLRVVDKAIVDADDDAIEAATTSVGGEMLNPAQISYEEYETMRDLILPLGRSTEFSI</sequence>
<evidence type="ECO:0000313" key="2">
    <source>
        <dbReference type="Proteomes" id="UP001552299"/>
    </source>
</evidence>
<keyword evidence="2" id="KW-1185">Reference proteome</keyword>
<dbReference type="Proteomes" id="UP001552299">
    <property type="component" value="Unassembled WGS sequence"/>
</dbReference>
<comment type="caution">
    <text evidence="1">The sequence shown here is derived from an EMBL/GenBank/DDBJ whole genome shotgun (WGS) entry which is preliminary data.</text>
</comment>
<evidence type="ECO:0000313" key="1">
    <source>
        <dbReference type="EMBL" id="KAL0909891.1"/>
    </source>
</evidence>
<name>A0ABD0UHU6_DENTH</name>
<protein>
    <submittedName>
        <fullName evidence="1">Uncharacterized protein</fullName>
    </submittedName>
</protein>
<proteinExistence type="predicted"/>
<reference evidence="1 2" key="1">
    <citation type="journal article" date="2024" name="Plant Biotechnol. J.">
        <title>Dendrobium thyrsiflorum genome and its molecular insights into genes involved in important horticultural traits.</title>
        <authorList>
            <person name="Chen B."/>
            <person name="Wang J.Y."/>
            <person name="Zheng P.J."/>
            <person name="Li K.L."/>
            <person name="Liang Y.M."/>
            <person name="Chen X.F."/>
            <person name="Zhang C."/>
            <person name="Zhao X."/>
            <person name="He X."/>
            <person name="Zhang G.Q."/>
            <person name="Liu Z.J."/>
            <person name="Xu Q."/>
        </authorList>
    </citation>
    <scope>NUCLEOTIDE SEQUENCE [LARGE SCALE GENOMIC DNA]</scope>
    <source>
        <strain evidence="1">GZMU011</strain>
    </source>
</reference>
<accession>A0ABD0UHU6</accession>